<organism evidence="1 2">
    <name type="scientific">Gomphillus americanus</name>
    <dbReference type="NCBI Taxonomy" id="1940652"/>
    <lineage>
        <taxon>Eukaryota</taxon>
        <taxon>Fungi</taxon>
        <taxon>Dikarya</taxon>
        <taxon>Ascomycota</taxon>
        <taxon>Pezizomycotina</taxon>
        <taxon>Lecanoromycetes</taxon>
        <taxon>OSLEUM clade</taxon>
        <taxon>Ostropomycetidae</taxon>
        <taxon>Ostropales</taxon>
        <taxon>Graphidaceae</taxon>
        <taxon>Gomphilloideae</taxon>
        <taxon>Gomphillus</taxon>
    </lineage>
</organism>
<protein>
    <submittedName>
        <fullName evidence="1">Uncharacterized protein</fullName>
    </submittedName>
</protein>
<evidence type="ECO:0000313" key="2">
    <source>
        <dbReference type="Proteomes" id="UP000664169"/>
    </source>
</evidence>
<reference evidence="1" key="1">
    <citation type="submission" date="2021-03" db="EMBL/GenBank/DDBJ databases">
        <authorList>
            <person name="Tagirdzhanova G."/>
        </authorList>
    </citation>
    <scope>NUCLEOTIDE SEQUENCE</scope>
</reference>
<name>A0A8H3EKI1_9LECA</name>
<sequence length="101" mass="10704">MSAIIGPITTPARTPPDIVLDDDRLPVAAADVGVELEDTDVEEDTDDEVVDIDVEVEDEVDVVVDETVLDDDAAASSHVVSLGQQAFVVPAAKFEHATEFA</sequence>
<evidence type="ECO:0000313" key="1">
    <source>
        <dbReference type="EMBL" id="CAF9908209.1"/>
    </source>
</evidence>
<accession>A0A8H3EKI1</accession>
<proteinExistence type="predicted"/>
<dbReference type="Proteomes" id="UP000664169">
    <property type="component" value="Unassembled WGS sequence"/>
</dbReference>
<keyword evidence="2" id="KW-1185">Reference proteome</keyword>
<gene>
    <name evidence="1" type="ORF">GOMPHAMPRED_006101</name>
</gene>
<comment type="caution">
    <text evidence="1">The sequence shown here is derived from an EMBL/GenBank/DDBJ whole genome shotgun (WGS) entry which is preliminary data.</text>
</comment>
<dbReference type="AlphaFoldDB" id="A0A8H3EKI1"/>
<dbReference type="EMBL" id="CAJPDQ010000004">
    <property type="protein sequence ID" value="CAF9908209.1"/>
    <property type="molecule type" value="Genomic_DNA"/>
</dbReference>